<sequence>MKSEFLISLAKEYFIVDSDNLCFSIKTDEEVLIFMKNSKIKLILVLSAILLLLFTSLNVFTSYVKIKKTVEESIANQSLAAAESIASAIDKETYQKFLNNPAKNDYYWELTNYLVDAREKLGALFVYTLKIDNPIVSNSMIGGLPKELEESYSIGSVGTVPEKQVKIAFEGNTYITDVIEDAVYGTFLSVGVPIKDEAGIVMGYLGIDISVDTLDYIKGTVLKNNILLFVFNGAFILVVIGSFLFLQRWYQQEVAKEVGYTEDTYQAELKTLITSISSLRHDFTNHIQVLHGLLQLGESKQAQQYISSLSKEVLALESLKLNIDHPGLSILLQTKKLAAQNYHIDMNFTVSHDAFDKIKTTDLIIILSNLIDNAIDATVALPVAERKITISCQTDVTQYLFKITNTGPKISDNEHIFKQGYSTKNAEQGKIRGQGLFIVKEVVNRYNGEISIDSINDLETIALVGIPLK</sequence>
<protein>
    <submittedName>
        <fullName evidence="3">Sensor histidine kinase regulating citrate/malate metabolism</fullName>
    </submittedName>
</protein>
<dbReference type="SUPFAM" id="SSF103190">
    <property type="entry name" value="Sensory domain-like"/>
    <property type="match status" value="1"/>
</dbReference>
<dbReference type="InterPro" id="IPR003594">
    <property type="entry name" value="HATPase_dom"/>
</dbReference>
<dbReference type="EMBL" id="JBEPME010000010">
    <property type="protein sequence ID" value="MET3659377.1"/>
    <property type="molecule type" value="Genomic_DNA"/>
</dbReference>
<dbReference type="Gene3D" id="1.10.287.130">
    <property type="match status" value="1"/>
</dbReference>
<dbReference type="SMART" id="SM00387">
    <property type="entry name" value="HATPase_c"/>
    <property type="match status" value="1"/>
</dbReference>
<dbReference type="Pfam" id="PF14689">
    <property type="entry name" value="SPOB_a"/>
    <property type="match status" value="1"/>
</dbReference>
<dbReference type="CDD" id="cd18773">
    <property type="entry name" value="PDC1_HK_sensor"/>
    <property type="match status" value="1"/>
</dbReference>
<name>A0ABV2KEA4_SPOPS</name>
<dbReference type="SUPFAM" id="SSF55874">
    <property type="entry name" value="ATPase domain of HSP90 chaperone/DNA topoisomerase II/histidine kinase"/>
    <property type="match status" value="1"/>
</dbReference>
<accession>A0ABV2KEA4</accession>
<comment type="caution">
    <text evidence="3">The sequence shown here is derived from an EMBL/GenBank/DDBJ whole genome shotgun (WGS) entry which is preliminary data.</text>
</comment>
<gene>
    <name evidence="3" type="ORF">ABIC55_004517</name>
</gene>
<feature type="domain" description="Histidine kinase/HSP90-like ATPase" evidence="2">
    <location>
        <begin position="358"/>
        <end position="469"/>
    </location>
</feature>
<keyword evidence="3" id="KW-0418">Kinase</keyword>
<keyword evidence="1" id="KW-1133">Transmembrane helix</keyword>
<dbReference type="RefSeq" id="WP_231885772.1">
    <property type="nucleotide sequence ID" value="NZ_CP014616.1"/>
</dbReference>
<dbReference type="PANTHER" id="PTHR40448:SF1">
    <property type="entry name" value="TWO-COMPONENT SENSOR HISTIDINE KINASE"/>
    <property type="match status" value="1"/>
</dbReference>
<dbReference type="PANTHER" id="PTHR40448">
    <property type="entry name" value="TWO-COMPONENT SENSOR HISTIDINE KINASE"/>
    <property type="match status" value="1"/>
</dbReference>
<proteinExistence type="predicted"/>
<keyword evidence="1" id="KW-0812">Transmembrane</keyword>
<dbReference type="GO" id="GO:0016301">
    <property type="term" value="F:kinase activity"/>
    <property type="evidence" value="ECO:0007669"/>
    <property type="project" value="UniProtKB-KW"/>
</dbReference>
<feature type="transmembrane region" description="Helical" evidence="1">
    <location>
        <begin position="42"/>
        <end position="64"/>
    </location>
</feature>
<evidence type="ECO:0000259" key="2">
    <source>
        <dbReference type="SMART" id="SM00387"/>
    </source>
</evidence>
<keyword evidence="4" id="KW-1185">Reference proteome</keyword>
<keyword evidence="3" id="KW-0808">Transferase</keyword>
<dbReference type="InterPro" id="IPR032834">
    <property type="entry name" value="NatK-like_C"/>
</dbReference>
<reference evidence="3 4" key="1">
    <citation type="submission" date="2024-06" db="EMBL/GenBank/DDBJ databases">
        <title>Sorghum-associated microbial communities from plants grown in Nebraska, USA.</title>
        <authorList>
            <person name="Schachtman D."/>
        </authorList>
    </citation>
    <scope>NUCLEOTIDE SEQUENCE [LARGE SCALE GENOMIC DNA]</scope>
    <source>
        <strain evidence="3 4">1288</strain>
    </source>
</reference>
<keyword evidence="1" id="KW-0472">Membrane</keyword>
<feature type="transmembrane region" description="Helical" evidence="1">
    <location>
        <begin position="226"/>
        <end position="246"/>
    </location>
</feature>
<organism evidence="3 4">
    <name type="scientific">Sporosarcina psychrophila</name>
    <name type="common">Bacillus psychrophilus</name>
    <dbReference type="NCBI Taxonomy" id="1476"/>
    <lineage>
        <taxon>Bacteria</taxon>
        <taxon>Bacillati</taxon>
        <taxon>Bacillota</taxon>
        <taxon>Bacilli</taxon>
        <taxon>Bacillales</taxon>
        <taxon>Caryophanaceae</taxon>
        <taxon>Sporosarcina</taxon>
    </lineage>
</organism>
<evidence type="ECO:0000256" key="1">
    <source>
        <dbReference type="SAM" id="Phobius"/>
    </source>
</evidence>
<dbReference type="InterPro" id="IPR029151">
    <property type="entry name" value="Sensor-like_sf"/>
</dbReference>
<dbReference type="Gene3D" id="3.30.565.10">
    <property type="entry name" value="Histidine kinase-like ATPase, C-terminal domain"/>
    <property type="match status" value="1"/>
</dbReference>
<dbReference type="Proteomes" id="UP001549104">
    <property type="component" value="Unassembled WGS sequence"/>
</dbReference>
<evidence type="ECO:0000313" key="3">
    <source>
        <dbReference type="EMBL" id="MET3659377.1"/>
    </source>
</evidence>
<dbReference type="InterPro" id="IPR039506">
    <property type="entry name" value="SPOB_a"/>
</dbReference>
<evidence type="ECO:0000313" key="4">
    <source>
        <dbReference type="Proteomes" id="UP001549104"/>
    </source>
</evidence>
<dbReference type="Pfam" id="PF14501">
    <property type="entry name" value="HATPase_c_5"/>
    <property type="match status" value="1"/>
</dbReference>
<dbReference type="InterPro" id="IPR036890">
    <property type="entry name" value="HATPase_C_sf"/>
</dbReference>